<proteinExistence type="predicted"/>
<name>A0A5B7FMJ4_PORTR</name>
<accession>A0A5B7FMJ4</accession>
<evidence type="ECO:0000313" key="3">
    <source>
        <dbReference type="Proteomes" id="UP000324222"/>
    </source>
</evidence>
<dbReference type="EMBL" id="VSRR010007317">
    <property type="protein sequence ID" value="MPC46665.1"/>
    <property type="molecule type" value="Genomic_DNA"/>
</dbReference>
<comment type="caution">
    <text evidence="2">The sequence shown here is derived from an EMBL/GenBank/DDBJ whole genome shotgun (WGS) entry which is preliminary data.</text>
</comment>
<keyword evidence="3" id="KW-1185">Reference proteome</keyword>
<evidence type="ECO:0000256" key="1">
    <source>
        <dbReference type="SAM" id="MobiDB-lite"/>
    </source>
</evidence>
<evidence type="ECO:0000313" key="2">
    <source>
        <dbReference type="EMBL" id="MPC46665.1"/>
    </source>
</evidence>
<reference evidence="2 3" key="1">
    <citation type="submission" date="2019-05" db="EMBL/GenBank/DDBJ databases">
        <title>Another draft genome of Portunus trituberculatus and its Hox gene families provides insights of decapod evolution.</title>
        <authorList>
            <person name="Jeong J.-H."/>
            <person name="Song I."/>
            <person name="Kim S."/>
            <person name="Choi T."/>
            <person name="Kim D."/>
            <person name="Ryu S."/>
            <person name="Kim W."/>
        </authorList>
    </citation>
    <scope>NUCLEOTIDE SEQUENCE [LARGE SCALE GENOMIC DNA]</scope>
    <source>
        <tissue evidence="2">Muscle</tissue>
    </source>
</reference>
<dbReference type="Proteomes" id="UP000324222">
    <property type="component" value="Unassembled WGS sequence"/>
</dbReference>
<sequence>MIARMDRSSHARLAGRAGGRAGGRVSEFPVRVTTTKPTPGRGEELSTNYPCPRYPCPQWRPFLSTSTVSTPPLPGKLLSRVPAYFRFLSPTQHTSERTQLKSGGNLLNVKKNCLLRPTSNQAL</sequence>
<organism evidence="2 3">
    <name type="scientific">Portunus trituberculatus</name>
    <name type="common">Swimming crab</name>
    <name type="synonym">Neptunus trituberculatus</name>
    <dbReference type="NCBI Taxonomy" id="210409"/>
    <lineage>
        <taxon>Eukaryota</taxon>
        <taxon>Metazoa</taxon>
        <taxon>Ecdysozoa</taxon>
        <taxon>Arthropoda</taxon>
        <taxon>Crustacea</taxon>
        <taxon>Multicrustacea</taxon>
        <taxon>Malacostraca</taxon>
        <taxon>Eumalacostraca</taxon>
        <taxon>Eucarida</taxon>
        <taxon>Decapoda</taxon>
        <taxon>Pleocyemata</taxon>
        <taxon>Brachyura</taxon>
        <taxon>Eubrachyura</taxon>
        <taxon>Portunoidea</taxon>
        <taxon>Portunidae</taxon>
        <taxon>Portuninae</taxon>
        <taxon>Portunus</taxon>
    </lineage>
</organism>
<feature type="region of interest" description="Disordered" evidence="1">
    <location>
        <begin position="1"/>
        <end position="50"/>
    </location>
</feature>
<protein>
    <submittedName>
        <fullName evidence="2">Uncharacterized protein</fullName>
    </submittedName>
</protein>
<dbReference type="AlphaFoldDB" id="A0A5B7FMJ4"/>
<gene>
    <name evidence="2" type="ORF">E2C01_040390</name>
</gene>